<evidence type="ECO:0000313" key="2">
    <source>
        <dbReference type="Proteomes" id="UP000006038"/>
    </source>
</evidence>
<evidence type="ECO:0000313" key="1">
    <source>
        <dbReference type="EnsemblPlants" id="OB05G16260.1"/>
    </source>
</evidence>
<dbReference type="Gramene" id="OB05G16260.1">
    <property type="protein sequence ID" value="OB05G16260.1"/>
    <property type="gene ID" value="OB05G16260"/>
</dbReference>
<dbReference type="AlphaFoldDB" id="J3M4V2"/>
<dbReference type="HOGENOM" id="CLU_2926330_0_0_1"/>
<protein>
    <submittedName>
        <fullName evidence="1">Uncharacterized protein</fullName>
    </submittedName>
</protein>
<keyword evidence="2" id="KW-1185">Reference proteome</keyword>
<reference evidence="1" key="1">
    <citation type="journal article" date="2013" name="Nat. Commun.">
        <title>Whole-genome sequencing of Oryza brachyantha reveals mechanisms underlying Oryza genome evolution.</title>
        <authorList>
            <person name="Chen J."/>
            <person name="Huang Q."/>
            <person name="Gao D."/>
            <person name="Wang J."/>
            <person name="Lang Y."/>
            <person name="Liu T."/>
            <person name="Li B."/>
            <person name="Bai Z."/>
            <person name="Luis Goicoechea J."/>
            <person name="Liang C."/>
            <person name="Chen C."/>
            <person name="Zhang W."/>
            <person name="Sun S."/>
            <person name="Liao Y."/>
            <person name="Zhang X."/>
            <person name="Yang L."/>
            <person name="Song C."/>
            <person name="Wang M."/>
            <person name="Shi J."/>
            <person name="Liu G."/>
            <person name="Liu J."/>
            <person name="Zhou H."/>
            <person name="Zhou W."/>
            <person name="Yu Q."/>
            <person name="An N."/>
            <person name="Chen Y."/>
            <person name="Cai Q."/>
            <person name="Wang B."/>
            <person name="Liu B."/>
            <person name="Min J."/>
            <person name="Huang Y."/>
            <person name="Wu H."/>
            <person name="Li Z."/>
            <person name="Zhang Y."/>
            <person name="Yin Y."/>
            <person name="Song W."/>
            <person name="Jiang J."/>
            <person name="Jackson S.A."/>
            <person name="Wing R.A."/>
            <person name="Wang J."/>
            <person name="Chen M."/>
        </authorList>
    </citation>
    <scope>NUCLEOTIDE SEQUENCE [LARGE SCALE GENOMIC DNA]</scope>
    <source>
        <strain evidence="1">cv. IRGC 101232</strain>
    </source>
</reference>
<name>J3M4V2_ORYBR</name>
<sequence length="61" mass="6976">MAVIKRSCSSLNSPRIVLAFDVDDDKATKRNINNTILVRMLEAMAEDKRDIYGLSRLIKEH</sequence>
<dbReference type="Proteomes" id="UP000006038">
    <property type="component" value="Chromosome 5"/>
</dbReference>
<organism evidence="1">
    <name type="scientific">Oryza brachyantha</name>
    <name type="common">malo sina</name>
    <dbReference type="NCBI Taxonomy" id="4533"/>
    <lineage>
        <taxon>Eukaryota</taxon>
        <taxon>Viridiplantae</taxon>
        <taxon>Streptophyta</taxon>
        <taxon>Embryophyta</taxon>
        <taxon>Tracheophyta</taxon>
        <taxon>Spermatophyta</taxon>
        <taxon>Magnoliopsida</taxon>
        <taxon>Liliopsida</taxon>
        <taxon>Poales</taxon>
        <taxon>Poaceae</taxon>
        <taxon>BOP clade</taxon>
        <taxon>Oryzoideae</taxon>
        <taxon>Oryzeae</taxon>
        <taxon>Oryzinae</taxon>
        <taxon>Oryza</taxon>
    </lineage>
</organism>
<accession>J3M4V2</accession>
<proteinExistence type="predicted"/>
<reference evidence="1" key="2">
    <citation type="submission" date="2013-04" db="UniProtKB">
        <authorList>
            <consortium name="EnsemblPlants"/>
        </authorList>
    </citation>
    <scope>IDENTIFICATION</scope>
</reference>
<dbReference type="EnsemblPlants" id="OB05G16260.1">
    <property type="protein sequence ID" value="OB05G16260.1"/>
    <property type="gene ID" value="OB05G16260"/>
</dbReference>